<name>A0A512HFP0_9HYPH</name>
<organism evidence="3 4">
    <name type="scientific">Ciceribacter naphthalenivorans</name>
    <dbReference type="NCBI Taxonomy" id="1118451"/>
    <lineage>
        <taxon>Bacteria</taxon>
        <taxon>Pseudomonadati</taxon>
        <taxon>Pseudomonadota</taxon>
        <taxon>Alphaproteobacteria</taxon>
        <taxon>Hyphomicrobiales</taxon>
        <taxon>Rhizobiaceae</taxon>
        <taxon>Ciceribacter</taxon>
    </lineage>
</organism>
<dbReference type="Gene3D" id="2.40.128.110">
    <property type="entry name" value="Lipid/polyisoprenoid-binding, YceI-like"/>
    <property type="match status" value="1"/>
</dbReference>
<dbReference type="PANTHER" id="PTHR34406">
    <property type="entry name" value="PROTEIN YCEI"/>
    <property type="match status" value="1"/>
</dbReference>
<feature type="signal peptide" evidence="1">
    <location>
        <begin position="1"/>
        <end position="18"/>
    </location>
</feature>
<dbReference type="InterPro" id="IPR036761">
    <property type="entry name" value="TTHA0802/YceI-like_sf"/>
</dbReference>
<evidence type="ECO:0000256" key="1">
    <source>
        <dbReference type="SAM" id="SignalP"/>
    </source>
</evidence>
<dbReference type="SUPFAM" id="SSF101874">
    <property type="entry name" value="YceI-like"/>
    <property type="match status" value="1"/>
</dbReference>
<dbReference type="SMART" id="SM00867">
    <property type="entry name" value="YceI"/>
    <property type="match status" value="1"/>
</dbReference>
<feature type="domain" description="Lipid/polyisoprenoid-binding YceI-like" evidence="2">
    <location>
        <begin position="29"/>
        <end position="197"/>
    </location>
</feature>
<dbReference type="Pfam" id="PF04264">
    <property type="entry name" value="YceI"/>
    <property type="match status" value="1"/>
</dbReference>
<evidence type="ECO:0000259" key="2">
    <source>
        <dbReference type="SMART" id="SM00867"/>
    </source>
</evidence>
<dbReference type="OrthoDB" id="9811006at2"/>
<feature type="chain" id="PRO_5021741446" evidence="1">
    <location>
        <begin position="19"/>
        <end position="201"/>
    </location>
</feature>
<keyword evidence="4" id="KW-1185">Reference proteome</keyword>
<gene>
    <name evidence="3" type="ORF">RNA01_11970</name>
</gene>
<dbReference type="EMBL" id="BJZP01000004">
    <property type="protein sequence ID" value="GEO84265.1"/>
    <property type="molecule type" value="Genomic_DNA"/>
</dbReference>
<reference evidence="3 4" key="1">
    <citation type="submission" date="2019-07" db="EMBL/GenBank/DDBJ databases">
        <title>Whole genome shotgun sequence of Rhizobium naphthalenivorans NBRC 107585.</title>
        <authorList>
            <person name="Hosoyama A."/>
            <person name="Uohara A."/>
            <person name="Ohji S."/>
            <person name="Ichikawa N."/>
        </authorList>
    </citation>
    <scope>NUCLEOTIDE SEQUENCE [LARGE SCALE GENOMIC DNA]</scope>
    <source>
        <strain evidence="3 4">NBRC 107585</strain>
    </source>
</reference>
<dbReference type="InterPro" id="IPR007372">
    <property type="entry name" value="Lipid/polyisoprenoid-bd_YceI"/>
</dbReference>
<dbReference type="AlphaFoldDB" id="A0A512HFP0"/>
<dbReference type="PANTHER" id="PTHR34406:SF1">
    <property type="entry name" value="PROTEIN YCEI"/>
    <property type="match status" value="1"/>
</dbReference>
<keyword evidence="1" id="KW-0732">Signal</keyword>
<proteinExistence type="predicted"/>
<sequence>MYRFALILPLVIQAPAVAAQSVKPAPSGSYVTDPTHTSLTWRVSHFGLSNYTARFAAVSASLDWNAEQPAKSRLSVAIDPASVRTDFPFAEAEDFDKKIGTAPEFLAAKPIAFEAKGITLTGDNTGTIKGDLTFRGETHPVTLDVRFNDSFAEHPMDKLPRLGFSATGTVRRTDWGLDFAVPALGEDVQLMVETEFVPVKR</sequence>
<comment type="caution">
    <text evidence="3">The sequence shown here is derived from an EMBL/GenBank/DDBJ whole genome shotgun (WGS) entry which is preliminary data.</text>
</comment>
<protein>
    <submittedName>
        <fullName evidence="3">Polyisoprenoid-binding protein</fullName>
    </submittedName>
</protein>
<accession>A0A512HFP0</accession>
<dbReference type="RefSeq" id="WP_147179047.1">
    <property type="nucleotide sequence ID" value="NZ_BJZP01000004.1"/>
</dbReference>
<dbReference type="Proteomes" id="UP000321717">
    <property type="component" value="Unassembled WGS sequence"/>
</dbReference>
<evidence type="ECO:0000313" key="4">
    <source>
        <dbReference type="Proteomes" id="UP000321717"/>
    </source>
</evidence>
<evidence type="ECO:0000313" key="3">
    <source>
        <dbReference type="EMBL" id="GEO84265.1"/>
    </source>
</evidence>